<dbReference type="Pfam" id="PF10978">
    <property type="entry name" value="DUF2785"/>
    <property type="match status" value="1"/>
</dbReference>
<reference evidence="1 2" key="1">
    <citation type="submission" date="2012-10" db="EMBL/GenBank/DDBJ databases">
        <authorList>
            <person name="Zadoks R.N."/>
            <person name="Moroni P."/>
            <person name="Richards V.P."/>
            <person name="Durkin S.A.S."/>
            <person name="Kim M."/>
            <person name="Pavinski Bitar P.D."/>
            <person name="Stanhope M.J."/>
            <person name="Town C.D."/>
            <person name="Venter J.C."/>
        </authorList>
    </citation>
    <scope>NUCLEOTIDE SEQUENCE [LARGE SCALE GENOMIC DNA]</scope>
    <source>
        <strain evidence="1 2">CCUG 29376</strain>
    </source>
</reference>
<evidence type="ECO:0000313" key="1">
    <source>
        <dbReference type="EMBL" id="EPW15339.1"/>
    </source>
</evidence>
<dbReference type="Proteomes" id="UP000015267">
    <property type="component" value="Unassembled WGS sequence"/>
</dbReference>
<dbReference type="EMBL" id="ANDB01000022">
    <property type="protein sequence ID" value="EPW15339.1"/>
    <property type="molecule type" value="Genomic_DNA"/>
</dbReference>
<evidence type="ECO:0000313" key="2">
    <source>
        <dbReference type="Proteomes" id="UP000015267"/>
    </source>
</evidence>
<organism evidence="1 2">
    <name type="scientific">Streptococcus agalactiae CCUG 29376</name>
    <dbReference type="NCBI Taxonomy" id="1105255"/>
    <lineage>
        <taxon>Bacteria</taxon>
        <taxon>Bacillati</taxon>
        <taxon>Bacillota</taxon>
        <taxon>Bacilli</taxon>
        <taxon>Lactobacillales</taxon>
        <taxon>Streptococcaceae</taxon>
        <taxon>Streptococcus</taxon>
    </lineage>
</organism>
<comment type="caution">
    <text evidence="1">The sequence shown here is derived from an EMBL/GenBank/DDBJ whole genome shotgun (WGS) entry which is preliminary data.</text>
</comment>
<name>A0AAV3JKF0_STRAG</name>
<protein>
    <recommendedName>
        <fullName evidence="3">DUF2785 domain-containing protein</fullName>
    </recommendedName>
</protein>
<proteinExistence type="predicted"/>
<gene>
    <name evidence="1" type="ORF">SAG0055_03170</name>
</gene>
<accession>A0AAV3JKF0</accession>
<dbReference type="AlphaFoldDB" id="A0AAV3JKF0"/>
<sequence length="183" mass="21110">MEASDVIKKIENNYPIDEDVLNFLLDHIGDWNPRVRDEIVYGSWVKLVIEHKLMQSQKLNILQRVLRDKFLLQGLGVPNSNTVLNRSFTALLLALLLEDSNNKGWISEEDQIKIMNQAFSWLIDEPDFRGFDEELGWIHAFAHGADLLTEIVKMKCFSKDDSLKILTIIKRVMITDDILTLNG</sequence>
<dbReference type="InterPro" id="IPR021247">
    <property type="entry name" value="DUF2785"/>
</dbReference>
<evidence type="ECO:0008006" key="3">
    <source>
        <dbReference type="Google" id="ProtNLM"/>
    </source>
</evidence>